<keyword evidence="2" id="KW-1185">Reference proteome</keyword>
<dbReference type="Proteomes" id="UP000051913">
    <property type="component" value="Unassembled WGS sequence"/>
</dbReference>
<dbReference type="EMBL" id="LLXX01000153">
    <property type="protein sequence ID" value="KRR02074.1"/>
    <property type="molecule type" value="Genomic_DNA"/>
</dbReference>
<dbReference type="Pfam" id="PF05947">
    <property type="entry name" value="T6SS_TssF"/>
    <property type="match status" value="1"/>
</dbReference>
<reference evidence="1 2" key="1">
    <citation type="submission" date="2014-03" db="EMBL/GenBank/DDBJ databases">
        <title>Bradyrhizobium valentinum sp. nov., isolated from effective nodules of Lupinus mariae-josephae, a lupine endemic of basic-lime soils in Eastern Spain.</title>
        <authorList>
            <person name="Duran D."/>
            <person name="Rey L."/>
            <person name="Navarro A."/>
            <person name="Busquets A."/>
            <person name="Imperial J."/>
            <person name="Ruiz-Argueso T."/>
        </authorList>
    </citation>
    <scope>NUCLEOTIDE SEQUENCE [LARGE SCALE GENOMIC DNA]</scope>
    <source>
        <strain evidence="1 2">LmjM3</strain>
    </source>
</reference>
<dbReference type="PANTHER" id="PTHR35370">
    <property type="entry name" value="CYTOPLASMIC PROTEIN-RELATED-RELATED"/>
    <property type="match status" value="1"/>
</dbReference>
<comment type="caution">
    <text evidence="1">The sequence shown here is derived from an EMBL/GenBank/DDBJ whole genome shotgun (WGS) entry which is preliminary data.</text>
</comment>
<dbReference type="PANTHER" id="PTHR35370:SF1">
    <property type="entry name" value="TYPE VI SECRETION SYSTEM COMPONENT TSSF1"/>
    <property type="match status" value="1"/>
</dbReference>
<accession>A0A0R3KEP3</accession>
<dbReference type="PIRSF" id="PIRSF028304">
    <property type="entry name" value="UCP028304"/>
    <property type="match status" value="1"/>
</dbReference>
<dbReference type="OrthoDB" id="9763676at2"/>
<name>A0A0R3KEP3_9BRAD</name>
<evidence type="ECO:0008006" key="3">
    <source>
        <dbReference type="Google" id="ProtNLM"/>
    </source>
</evidence>
<dbReference type="NCBIfam" id="TIGR03359">
    <property type="entry name" value="VI_chp_6"/>
    <property type="match status" value="1"/>
</dbReference>
<organism evidence="1 2">
    <name type="scientific">Bradyrhizobium valentinum</name>
    <dbReference type="NCBI Taxonomy" id="1518501"/>
    <lineage>
        <taxon>Bacteria</taxon>
        <taxon>Pseudomonadati</taxon>
        <taxon>Pseudomonadota</taxon>
        <taxon>Alphaproteobacteria</taxon>
        <taxon>Hyphomicrobiales</taxon>
        <taxon>Nitrobacteraceae</taxon>
        <taxon>Bradyrhizobium</taxon>
    </lineage>
</organism>
<protein>
    <recommendedName>
        <fullName evidence="3">Type VI secretion protein</fullName>
    </recommendedName>
</protein>
<evidence type="ECO:0000313" key="1">
    <source>
        <dbReference type="EMBL" id="KRR02074.1"/>
    </source>
</evidence>
<dbReference type="RefSeq" id="WP_057853209.1">
    <property type="nucleotide sequence ID" value="NZ_LLXX01000153.1"/>
</dbReference>
<dbReference type="InterPro" id="IPR010272">
    <property type="entry name" value="T6SS_TssF"/>
</dbReference>
<gene>
    <name evidence="1" type="ORF">CP49_04640</name>
</gene>
<evidence type="ECO:0000313" key="2">
    <source>
        <dbReference type="Proteomes" id="UP000051913"/>
    </source>
</evidence>
<sequence>MALNPYYEDELSYLRELGTDFALANPKLAPFLGRDATDPDVERLLEGFAFLVARLRQKLDNEFPEFVHGLLRMVWPQYLQPLPPVTTLAFAAKPSASAASPNVPAGTSVRSRPIEGTNCTFVTCYPIDVLPLEINDVQLENRTNSARLILGIKATGQQNLSCLKNGRLRLFFSTEREPQVGRYLLTWLCRHVTQATVTMADRQVAAIGSAQIAPIGFSDDEAVLPWPRNAFSGFRIIQEYLSYPSKFLYVELSGLEPLAAHTETDCRLSLEFRRPFPAQLRVGKGQICLNCTPAINVFSHEASPIRLTRAKTEYRVLASGGPNFSIRSVDRVTGYVQGRPERIEFEPFDLLRHDLPGAERNRAYFRERIRPAVVGRGVDHYVGFVDRLDIGQHPPIDVASLQLTCSNGPIADRLPVGAVDLPTSDTPRAVTFSNITAVVAEVPPPVSDGLLRRLTANLARNYGAMVNVDTLRTVLASYEFRAVYDVQARRRLELLLEGLDQFVTTDTDHVVRGAAIRMRNIELAVVDSKIGGEGELFLFGSVLDAFFATFAGINMLHRFSVRGTESNAHYLWPARSGLITPL</sequence>
<dbReference type="AlphaFoldDB" id="A0A0R3KEP3"/>
<proteinExistence type="predicted"/>
<dbReference type="STRING" id="1518501.CQ10_34525"/>